<dbReference type="Gene3D" id="1.25.10.10">
    <property type="entry name" value="Leucine-rich Repeat Variant"/>
    <property type="match status" value="1"/>
</dbReference>
<gene>
    <name evidence="1" type="ORF">EZS28_018686</name>
</gene>
<dbReference type="SUPFAM" id="SSF48371">
    <property type="entry name" value="ARM repeat"/>
    <property type="match status" value="1"/>
</dbReference>
<dbReference type="AlphaFoldDB" id="A0A5J4VT31"/>
<dbReference type="Proteomes" id="UP000324800">
    <property type="component" value="Unassembled WGS sequence"/>
</dbReference>
<proteinExistence type="predicted"/>
<dbReference type="InterPro" id="IPR011989">
    <property type="entry name" value="ARM-like"/>
</dbReference>
<reference evidence="1 2" key="1">
    <citation type="submission" date="2019-03" db="EMBL/GenBank/DDBJ databases">
        <title>Single cell metagenomics reveals metabolic interactions within the superorganism composed of flagellate Streblomastix strix and complex community of Bacteroidetes bacteria on its surface.</title>
        <authorList>
            <person name="Treitli S.C."/>
            <person name="Kolisko M."/>
            <person name="Husnik F."/>
            <person name="Keeling P."/>
            <person name="Hampl V."/>
        </authorList>
    </citation>
    <scope>NUCLEOTIDE SEQUENCE [LARGE SCALE GENOMIC DNA]</scope>
    <source>
        <strain evidence="1">ST1C</strain>
    </source>
</reference>
<evidence type="ECO:0000313" key="2">
    <source>
        <dbReference type="Proteomes" id="UP000324800"/>
    </source>
</evidence>
<evidence type="ECO:0000313" key="1">
    <source>
        <dbReference type="EMBL" id="KAA6385784.1"/>
    </source>
</evidence>
<accession>A0A5J4VT31</accession>
<protein>
    <submittedName>
        <fullName evidence="1">Uncharacterized protein</fullName>
    </submittedName>
</protein>
<name>A0A5J4VT31_9EUKA</name>
<organism evidence="1 2">
    <name type="scientific">Streblomastix strix</name>
    <dbReference type="NCBI Taxonomy" id="222440"/>
    <lineage>
        <taxon>Eukaryota</taxon>
        <taxon>Metamonada</taxon>
        <taxon>Preaxostyla</taxon>
        <taxon>Oxymonadida</taxon>
        <taxon>Streblomastigidae</taxon>
        <taxon>Streblomastix</taxon>
    </lineage>
</organism>
<dbReference type="EMBL" id="SNRW01005107">
    <property type="protein sequence ID" value="KAA6385784.1"/>
    <property type="molecule type" value="Genomic_DNA"/>
</dbReference>
<comment type="caution">
    <text evidence="1">The sequence shown here is derived from an EMBL/GenBank/DDBJ whole genome shotgun (WGS) entry which is preliminary data.</text>
</comment>
<dbReference type="InterPro" id="IPR016024">
    <property type="entry name" value="ARM-type_fold"/>
</dbReference>
<sequence length="383" mass="43327">MLSQLGGSNEEEVDYTGVSILLSSLLFSPNPIVSTTGKTSLINLMKFHEGIVHDLLQIGLLDSSAESLMKIPLSTSSLSQQQQSQTLSMTSSSSQISSSSPYCTVAMNILEVLDKLLNSENVVFSKSNKLIQMVIETDLEKLRMIPWIEMSKDISKPIGMGKEGPIDLQRQILICEYLIEMFEDEEKNDEYRSRCIQSGIAKALLNIFENWKLDDIKEQYSIAFLYLTFTSNNEINQLLFAQQPFKGLLSLLSHPDKNIQYRGIKSIFNIQLGAANTTLDTQAHPYFDAVASIGGIENIYQFMNRRHSDKDSKDRAVIIIGYLFQSREIEKAEMRINVIKHLKSLVSDKVQWVLKQSRIVLIKLSQNSVNKEEIEKDGFVIPE</sequence>